<protein>
    <submittedName>
        <fullName evidence="4">Response regulator</fullName>
    </submittedName>
</protein>
<dbReference type="SMART" id="SM00448">
    <property type="entry name" value="REC"/>
    <property type="match status" value="1"/>
</dbReference>
<evidence type="ECO:0000313" key="5">
    <source>
        <dbReference type="Proteomes" id="UP000476411"/>
    </source>
</evidence>
<dbReference type="PANTHER" id="PTHR44591:SF3">
    <property type="entry name" value="RESPONSE REGULATORY DOMAIN-CONTAINING PROTEIN"/>
    <property type="match status" value="1"/>
</dbReference>
<dbReference type="InterPro" id="IPR050595">
    <property type="entry name" value="Bact_response_regulator"/>
</dbReference>
<name>A0A6B9ZAK0_9BACT</name>
<dbReference type="CDD" id="cd00156">
    <property type="entry name" value="REC"/>
    <property type="match status" value="1"/>
</dbReference>
<accession>A0A6B9ZAK0</accession>
<dbReference type="PROSITE" id="PS50110">
    <property type="entry name" value="RESPONSE_REGULATORY"/>
    <property type="match status" value="1"/>
</dbReference>
<evidence type="ECO:0000256" key="1">
    <source>
        <dbReference type="ARBA" id="ARBA00022553"/>
    </source>
</evidence>
<gene>
    <name evidence="4" type="ORF">GWR21_06115</name>
</gene>
<dbReference type="KEGG" id="chih:GWR21_06115"/>
<dbReference type="AlphaFoldDB" id="A0A6B9ZAK0"/>
<feature type="modified residue" description="4-aspartylphosphate" evidence="2">
    <location>
        <position position="56"/>
    </location>
</feature>
<organism evidence="4 5">
    <name type="scientific">Chitinophaga agri</name>
    <dbReference type="NCBI Taxonomy" id="2703787"/>
    <lineage>
        <taxon>Bacteria</taxon>
        <taxon>Pseudomonadati</taxon>
        <taxon>Bacteroidota</taxon>
        <taxon>Chitinophagia</taxon>
        <taxon>Chitinophagales</taxon>
        <taxon>Chitinophagaceae</taxon>
        <taxon>Chitinophaga</taxon>
    </lineage>
</organism>
<dbReference type="SUPFAM" id="SSF52172">
    <property type="entry name" value="CheY-like"/>
    <property type="match status" value="1"/>
</dbReference>
<sequence length="130" mass="14223">MKTKTHKVLIIEDEGDLCLLLNILLEGTGTEVEHVQSIAKAEEYLLHTIPSLIILDNRLPDGFGIDFLGFVKEEHPSIKVIMISGVDAAAQDVALENGADAFLRKPFTKAQLHQAVTELLNKEASVTSAF</sequence>
<proteinExistence type="predicted"/>
<reference evidence="4 5" key="1">
    <citation type="submission" date="2020-01" db="EMBL/GenBank/DDBJ databases">
        <title>Complete genome sequence of Chitinophaga sp. H33E-04 isolated from quinoa roots.</title>
        <authorList>
            <person name="Weon H.-Y."/>
            <person name="Lee S.A."/>
        </authorList>
    </citation>
    <scope>NUCLEOTIDE SEQUENCE [LARGE SCALE GENOMIC DNA]</scope>
    <source>
        <strain evidence="4 5">H33E-04</strain>
    </source>
</reference>
<dbReference type="RefSeq" id="WP_162330876.1">
    <property type="nucleotide sequence ID" value="NZ_CP048113.1"/>
</dbReference>
<dbReference type="Proteomes" id="UP000476411">
    <property type="component" value="Chromosome"/>
</dbReference>
<evidence type="ECO:0000259" key="3">
    <source>
        <dbReference type="PROSITE" id="PS50110"/>
    </source>
</evidence>
<dbReference type="Gene3D" id="3.40.50.2300">
    <property type="match status" value="1"/>
</dbReference>
<evidence type="ECO:0000256" key="2">
    <source>
        <dbReference type="PROSITE-ProRule" id="PRU00169"/>
    </source>
</evidence>
<keyword evidence="5" id="KW-1185">Reference proteome</keyword>
<feature type="domain" description="Response regulatory" evidence="3">
    <location>
        <begin position="7"/>
        <end position="120"/>
    </location>
</feature>
<dbReference type="PANTHER" id="PTHR44591">
    <property type="entry name" value="STRESS RESPONSE REGULATOR PROTEIN 1"/>
    <property type="match status" value="1"/>
</dbReference>
<dbReference type="GO" id="GO:0000160">
    <property type="term" value="P:phosphorelay signal transduction system"/>
    <property type="evidence" value="ECO:0007669"/>
    <property type="project" value="InterPro"/>
</dbReference>
<dbReference type="Pfam" id="PF00072">
    <property type="entry name" value="Response_reg"/>
    <property type="match status" value="1"/>
</dbReference>
<evidence type="ECO:0000313" key="4">
    <source>
        <dbReference type="EMBL" id="QHS59177.1"/>
    </source>
</evidence>
<dbReference type="InterPro" id="IPR001789">
    <property type="entry name" value="Sig_transdc_resp-reg_receiver"/>
</dbReference>
<dbReference type="InterPro" id="IPR011006">
    <property type="entry name" value="CheY-like_superfamily"/>
</dbReference>
<dbReference type="EMBL" id="CP048113">
    <property type="protein sequence ID" value="QHS59177.1"/>
    <property type="molecule type" value="Genomic_DNA"/>
</dbReference>
<keyword evidence="1 2" id="KW-0597">Phosphoprotein</keyword>